<dbReference type="RefSeq" id="WP_013259495.1">
    <property type="nucleotide sequence ID" value="NC_014365.1"/>
</dbReference>
<evidence type="ECO:0000313" key="1">
    <source>
        <dbReference type="EMBL" id="ADK86056.1"/>
    </source>
</evidence>
<protein>
    <submittedName>
        <fullName evidence="1">Transcriptional regulator</fullName>
    </submittedName>
</protein>
<dbReference type="AlphaFoldDB" id="E1QKG3"/>
<dbReference type="HOGENOM" id="CLU_1641031_0_0_7"/>
<keyword evidence="2" id="KW-1185">Reference proteome</keyword>
<accession>E1QKG3</accession>
<gene>
    <name evidence="1" type="ordered locus">Deba_2702</name>
</gene>
<name>E1QKG3_DESB2</name>
<dbReference type="Pfam" id="PF14196">
    <property type="entry name" value="ATC_hydrolase"/>
    <property type="match status" value="1"/>
</dbReference>
<proteinExistence type="predicted"/>
<dbReference type="EMBL" id="CP002085">
    <property type="protein sequence ID" value="ADK86056.1"/>
    <property type="molecule type" value="Genomic_DNA"/>
</dbReference>
<evidence type="ECO:0000313" key="2">
    <source>
        <dbReference type="Proteomes" id="UP000009047"/>
    </source>
</evidence>
<sequence>MKRLLRTTVGLMTALPFHALIHLCALFTGKDRAVEIFGPVASALITRTAEFILIPRVDDPDKFDEFRAKITRNAAFLRPLYDVSVVYQDSDRIVFNYRNCPHCEAFRALGLAQVNPYICDGDWQIAKRHASAWDFQRSHQIGAGDDHCDHTYLRKQRPPLA</sequence>
<dbReference type="OrthoDB" id="5514493at2"/>
<organism evidence="1 2">
    <name type="scientific">Desulfarculus baarsii (strain ATCC 33931 / DSM 2075 / LMG 7858 / VKM B-1802 / 2st14)</name>
    <dbReference type="NCBI Taxonomy" id="644282"/>
    <lineage>
        <taxon>Bacteria</taxon>
        <taxon>Pseudomonadati</taxon>
        <taxon>Thermodesulfobacteriota</taxon>
        <taxon>Desulfarculia</taxon>
        <taxon>Desulfarculales</taxon>
        <taxon>Desulfarculaceae</taxon>
        <taxon>Desulfarculus</taxon>
    </lineage>
</organism>
<dbReference type="STRING" id="644282.Deba_2702"/>
<reference evidence="1 2" key="1">
    <citation type="journal article" date="2010" name="Stand. Genomic Sci.">
        <title>Complete genome sequence of Desulfarculus baarsii type strain (2st14).</title>
        <authorList>
            <person name="Sun H."/>
            <person name="Spring S."/>
            <person name="Lapidus A."/>
            <person name="Davenport K."/>
            <person name="Del Rio T.G."/>
            <person name="Tice H."/>
            <person name="Nolan M."/>
            <person name="Copeland A."/>
            <person name="Cheng J.F."/>
            <person name="Lucas S."/>
            <person name="Tapia R."/>
            <person name="Goodwin L."/>
            <person name="Pitluck S."/>
            <person name="Ivanova N."/>
            <person name="Pagani I."/>
            <person name="Mavromatis K."/>
            <person name="Ovchinnikova G."/>
            <person name="Pati A."/>
            <person name="Chen A."/>
            <person name="Palaniappan K."/>
            <person name="Hauser L."/>
            <person name="Chang Y.J."/>
            <person name="Jeffries C.D."/>
            <person name="Detter J.C."/>
            <person name="Han C."/>
            <person name="Rohde M."/>
            <person name="Brambilla E."/>
            <person name="Goker M."/>
            <person name="Woyke T."/>
            <person name="Bristow J."/>
            <person name="Eisen J.A."/>
            <person name="Markowitz V."/>
            <person name="Hugenholtz P."/>
            <person name="Kyrpides N.C."/>
            <person name="Klenk H.P."/>
            <person name="Land M."/>
        </authorList>
    </citation>
    <scope>NUCLEOTIDE SEQUENCE [LARGE SCALE GENOMIC DNA]</scope>
    <source>
        <strain evidence="2">ATCC 33931 / DSM 2075 / LMG 7858 / VKM B-1802 / 2st14</strain>
    </source>
</reference>
<dbReference type="Proteomes" id="UP000009047">
    <property type="component" value="Chromosome"/>
</dbReference>
<dbReference type="KEGG" id="dbr:Deba_2702"/>
<dbReference type="InterPro" id="IPR026002">
    <property type="entry name" value="ATC_hydrolase-like"/>
</dbReference>